<feature type="binding site" evidence="12">
    <location>
        <position position="118"/>
    </location>
    <ligand>
        <name>S-adenosyl-L-methionine</name>
        <dbReference type="ChEBI" id="CHEBI:59789"/>
    </ligand>
</feature>
<evidence type="ECO:0000256" key="1">
    <source>
        <dbReference type="ARBA" id="ARBA00012167"/>
    </source>
</evidence>
<dbReference type="PROSITE" id="PS51918">
    <property type="entry name" value="RADICAL_SAM"/>
    <property type="match status" value="1"/>
</dbReference>
<dbReference type="InterPro" id="IPR058240">
    <property type="entry name" value="rSAM_sf"/>
</dbReference>
<feature type="binding site" evidence="12">
    <location>
        <position position="67"/>
    </location>
    <ligand>
        <name>S-adenosyl-L-methionine</name>
        <dbReference type="ChEBI" id="CHEBI:59789"/>
    </ligand>
</feature>
<feature type="binding site" evidence="12">
    <location>
        <position position="188"/>
    </location>
    <ligand>
        <name>S-adenosyl-L-methionine</name>
        <dbReference type="ChEBI" id="CHEBI:59789"/>
    </ligand>
</feature>
<evidence type="ECO:0000256" key="8">
    <source>
        <dbReference type="ARBA" id="ARBA00023134"/>
    </source>
</evidence>
<feature type="binding site" evidence="12">
    <location>
        <position position="27"/>
    </location>
    <ligand>
        <name>[4Fe-4S] cluster</name>
        <dbReference type="ChEBI" id="CHEBI:49883"/>
        <label>1</label>
        <note>4Fe-4S-S-AdoMet</note>
    </ligand>
</feature>
<organism evidence="14 15">
    <name type="scientific">Anaerotignum lactatifermentans DSM 14214</name>
    <dbReference type="NCBI Taxonomy" id="1121323"/>
    <lineage>
        <taxon>Bacteria</taxon>
        <taxon>Bacillati</taxon>
        <taxon>Bacillota</taxon>
        <taxon>Clostridia</taxon>
        <taxon>Lachnospirales</taxon>
        <taxon>Anaerotignaceae</taxon>
        <taxon>Anaerotignum</taxon>
    </lineage>
</organism>
<feature type="binding site" evidence="12">
    <location>
        <position position="26"/>
    </location>
    <ligand>
        <name>S-adenosyl-L-methionine</name>
        <dbReference type="ChEBI" id="CHEBI:59789"/>
    </ligand>
</feature>
<dbReference type="InterPro" id="IPR013785">
    <property type="entry name" value="Aldolase_TIM"/>
</dbReference>
<dbReference type="GO" id="GO:0061799">
    <property type="term" value="F:cyclic pyranopterin monophosphate synthase activity"/>
    <property type="evidence" value="ECO:0007669"/>
    <property type="project" value="TreeGrafter"/>
</dbReference>
<evidence type="ECO:0000313" key="15">
    <source>
        <dbReference type="Proteomes" id="UP000183975"/>
    </source>
</evidence>
<dbReference type="GO" id="GO:0051539">
    <property type="term" value="F:4 iron, 4 sulfur cluster binding"/>
    <property type="evidence" value="ECO:0007669"/>
    <property type="project" value="UniProtKB-UniRule"/>
</dbReference>
<evidence type="ECO:0000256" key="3">
    <source>
        <dbReference type="ARBA" id="ARBA00022691"/>
    </source>
</evidence>
<dbReference type="InterPro" id="IPR013483">
    <property type="entry name" value="MoaA"/>
</dbReference>
<dbReference type="PROSITE" id="PS01305">
    <property type="entry name" value="MOAA_NIFB_PQQE"/>
    <property type="match status" value="1"/>
</dbReference>
<evidence type="ECO:0000256" key="10">
    <source>
        <dbReference type="ARBA" id="ARBA00023239"/>
    </source>
</evidence>
<keyword evidence="15" id="KW-1185">Reference proteome</keyword>
<dbReference type="HAMAP" id="MF_01225_B">
    <property type="entry name" value="MoaA_B"/>
    <property type="match status" value="1"/>
</dbReference>
<feature type="binding site" evidence="12">
    <location>
        <position position="94"/>
    </location>
    <ligand>
        <name>GTP</name>
        <dbReference type="ChEBI" id="CHEBI:37565"/>
    </ligand>
</feature>
<dbReference type="Pfam" id="PF04055">
    <property type="entry name" value="Radical_SAM"/>
    <property type="match status" value="1"/>
</dbReference>
<dbReference type="SMART" id="SM00729">
    <property type="entry name" value="Elp3"/>
    <property type="match status" value="1"/>
</dbReference>
<dbReference type="Pfam" id="PF06463">
    <property type="entry name" value="Mob_synth_C"/>
    <property type="match status" value="1"/>
</dbReference>
<proteinExistence type="inferred from homology"/>
<sequence length="318" mass="35786">MIDGFGRTIDYLRISVTDRCNLRCVYCMKEEQQEFLPSGELLTLEEWVRLCKGAALTGIRKIRITGGEPLMRQDIVELVEAISNIEGIEKVVMTSNAVHLAPLAEKLKKAGLSGVNVSIDSLDEKQYCRLTRRDVLSDALAGLAACGKVGLPVKVNCVPVAGENEKELLHLAELAKKYPIEVRFIEMMPIGEGSAFPPVKNETIRKRLEEVYGEFVQTEQDDREGPAVYYTNEHFKGRIGFISPVSRSFCHQCNRIRMTAEGKLKLCLHHPVDCDLRELVRSGAEPQKIQKVLQERILQKPRDGHTTDEVRPMWKIGG</sequence>
<dbReference type="PANTHER" id="PTHR22960">
    <property type="entry name" value="MOLYBDOPTERIN COFACTOR SYNTHESIS PROTEIN A"/>
    <property type="match status" value="1"/>
</dbReference>
<keyword evidence="6 12" id="KW-0408">Iron</keyword>
<dbReference type="SFLD" id="SFLDG01386">
    <property type="entry name" value="main_SPASM_domain-containing"/>
    <property type="match status" value="1"/>
</dbReference>
<evidence type="ECO:0000256" key="9">
    <source>
        <dbReference type="ARBA" id="ARBA00023150"/>
    </source>
</evidence>
<dbReference type="Proteomes" id="UP000183975">
    <property type="component" value="Unassembled WGS sequence"/>
</dbReference>
<dbReference type="InterPro" id="IPR050105">
    <property type="entry name" value="MoCo_biosynth_MoaA/MoaC"/>
</dbReference>
<dbReference type="EC" id="4.1.99.22" evidence="1 12"/>
<evidence type="ECO:0000259" key="13">
    <source>
        <dbReference type="PROSITE" id="PS51918"/>
    </source>
</evidence>
<dbReference type="InterPro" id="IPR000385">
    <property type="entry name" value="MoaA_NifB_PqqE_Fe-S-bd_CS"/>
</dbReference>
<dbReference type="NCBIfam" id="TIGR02666">
    <property type="entry name" value="moaA"/>
    <property type="match status" value="1"/>
</dbReference>
<dbReference type="InterPro" id="IPR010505">
    <property type="entry name" value="MoaA_twitch"/>
</dbReference>
<feature type="binding site" evidence="12">
    <location>
        <position position="20"/>
    </location>
    <ligand>
        <name>[4Fe-4S] cluster</name>
        <dbReference type="ChEBI" id="CHEBI:49883"/>
        <label>1</label>
        <note>4Fe-4S-S-AdoMet</note>
    </ligand>
</feature>
<dbReference type="InterPro" id="IPR007197">
    <property type="entry name" value="rSAM"/>
</dbReference>
<dbReference type="GO" id="GO:0061798">
    <property type="term" value="F:GTP 3',8'-cyclase activity"/>
    <property type="evidence" value="ECO:0007669"/>
    <property type="project" value="UniProtKB-UniRule"/>
</dbReference>
<feature type="binding site" evidence="12">
    <location>
        <position position="250"/>
    </location>
    <ligand>
        <name>[4Fe-4S] cluster</name>
        <dbReference type="ChEBI" id="CHEBI:49883"/>
        <label>2</label>
        <note>4Fe-4S-substrate</note>
    </ligand>
</feature>
<evidence type="ECO:0000256" key="11">
    <source>
        <dbReference type="ARBA" id="ARBA00048697"/>
    </source>
</evidence>
<name>A0A1M6V5U9_9FIRM</name>
<comment type="subunit">
    <text evidence="12">Monomer and homodimer.</text>
</comment>
<dbReference type="UniPathway" id="UPA00344"/>
<keyword evidence="4 12" id="KW-0479">Metal-binding</keyword>
<evidence type="ECO:0000256" key="5">
    <source>
        <dbReference type="ARBA" id="ARBA00022741"/>
    </source>
</evidence>
<feature type="binding site" evidence="12">
    <location>
        <position position="13"/>
    </location>
    <ligand>
        <name>GTP</name>
        <dbReference type="ChEBI" id="CHEBI:37565"/>
    </ligand>
</feature>
<comment type="cofactor">
    <cofactor evidence="12">
        <name>[4Fe-4S] cluster</name>
        <dbReference type="ChEBI" id="CHEBI:49883"/>
    </cofactor>
    <text evidence="12">Binds 2 [4Fe-4S] clusters. Binds 1 [4Fe-4S] cluster coordinated with 3 cysteines and an exchangeable S-adenosyl-L-methionine and 1 [4Fe-4S] cluster coordinated with 3 cysteines and the GTP-derived substrate.</text>
</comment>
<comment type="similarity">
    <text evidence="12">Belongs to the radical SAM superfamily. MoaA family.</text>
</comment>
<dbReference type="Gene3D" id="3.20.20.70">
    <property type="entry name" value="Aldolase class I"/>
    <property type="match status" value="1"/>
</dbReference>
<protein>
    <recommendedName>
        <fullName evidence="1 12">GTP 3',8-cyclase</fullName>
        <ecNumber evidence="1 12">4.1.99.22</ecNumber>
    </recommendedName>
    <alternativeName>
        <fullName evidence="12">Molybdenum cofactor biosynthesis protein A</fullName>
    </alternativeName>
</protein>
<dbReference type="GO" id="GO:0005525">
    <property type="term" value="F:GTP binding"/>
    <property type="evidence" value="ECO:0007669"/>
    <property type="project" value="UniProtKB-UniRule"/>
</dbReference>
<feature type="binding site" evidence="12">
    <location>
        <begin position="255"/>
        <end position="257"/>
    </location>
    <ligand>
        <name>GTP</name>
        <dbReference type="ChEBI" id="CHEBI:37565"/>
    </ligand>
</feature>
<comment type="pathway">
    <text evidence="12">Cofactor biosynthesis; molybdopterin biosynthesis.</text>
</comment>
<dbReference type="RefSeq" id="WP_072851953.1">
    <property type="nucleotide sequence ID" value="NZ_FRAH01000044.1"/>
</dbReference>
<keyword evidence="7 12" id="KW-0411">Iron-sulfur</keyword>
<feature type="binding site" evidence="12">
    <location>
        <position position="267"/>
    </location>
    <ligand>
        <name>[4Fe-4S] cluster</name>
        <dbReference type="ChEBI" id="CHEBI:49883"/>
        <label>2</label>
        <note>4Fe-4S-substrate</note>
    </ligand>
</feature>
<dbReference type="CDD" id="cd01335">
    <property type="entry name" value="Radical_SAM"/>
    <property type="match status" value="1"/>
</dbReference>
<dbReference type="PANTHER" id="PTHR22960:SF0">
    <property type="entry name" value="MOLYBDENUM COFACTOR BIOSYNTHESIS PROTEIN 1"/>
    <property type="match status" value="1"/>
</dbReference>
<comment type="catalytic activity">
    <reaction evidence="11 12">
        <text>GTP + AH2 + S-adenosyl-L-methionine = (8S)-3',8-cyclo-7,8-dihydroguanosine 5'-triphosphate + 5'-deoxyadenosine + L-methionine + A + H(+)</text>
        <dbReference type="Rhea" id="RHEA:49576"/>
        <dbReference type="ChEBI" id="CHEBI:13193"/>
        <dbReference type="ChEBI" id="CHEBI:15378"/>
        <dbReference type="ChEBI" id="CHEBI:17319"/>
        <dbReference type="ChEBI" id="CHEBI:17499"/>
        <dbReference type="ChEBI" id="CHEBI:37565"/>
        <dbReference type="ChEBI" id="CHEBI:57844"/>
        <dbReference type="ChEBI" id="CHEBI:59789"/>
        <dbReference type="ChEBI" id="CHEBI:131766"/>
        <dbReference type="EC" id="4.1.99.22"/>
    </reaction>
</comment>
<feature type="binding site" evidence="12">
    <location>
        <position position="63"/>
    </location>
    <ligand>
        <name>GTP</name>
        <dbReference type="ChEBI" id="CHEBI:37565"/>
    </ligand>
</feature>
<dbReference type="EMBL" id="FRAH01000044">
    <property type="protein sequence ID" value="SHK76862.1"/>
    <property type="molecule type" value="Genomic_DNA"/>
</dbReference>
<feature type="binding site" evidence="12">
    <location>
        <position position="253"/>
    </location>
    <ligand>
        <name>[4Fe-4S] cluster</name>
        <dbReference type="ChEBI" id="CHEBI:49883"/>
        <label>2</label>
        <note>4Fe-4S-substrate</note>
    </ligand>
</feature>
<dbReference type="GO" id="GO:0006777">
    <property type="term" value="P:Mo-molybdopterin cofactor biosynthetic process"/>
    <property type="evidence" value="ECO:0007669"/>
    <property type="project" value="UniProtKB-UniRule"/>
</dbReference>
<dbReference type="SUPFAM" id="SSF102114">
    <property type="entry name" value="Radical SAM enzymes"/>
    <property type="match status" value="1"/>
</dbReference>
<evidence type="ECO:0000256" key="7">
    <source>
        <dbReference type="ARBA" id="ARBA00023014"/>
    </source>
</evidence>
<keyword evidence="5 12" id="KW-0547">Nucleotide-binding</keyword>
<comment type="function">
    <text evidence="12">Catalyzes the cyclization of GTP to (8S)-3',8-cyclo-7,8-dihydroguanosine 5'-triphosphate.</text>
</comment>
<feature type="domain" description="Radical SAM core" evidence="13">
    <location>
        <begin position="4"/>
        <end position="227"/>
    </location>
</feature>
<keyword evidence="3 12" id="KW-0949">S-adenosyl-L-methionine</keyword>
<evidence type="ECO:0000256" key="4">
    <source>
        <dbReference type="ARBA" id="ARBA00022723"/>
    </source>
</evidence>
<keyword evidence="9 12" id="KW-0501">Molybdenum cofactor biosynthesis</keyword>
<keyword evidence="2 12" id="KW-0004">4Fe-4S</keyword>
<dbReference type="SFLD" id="SFLDG01383">
    <property type="entry name" value="cyclic_pyranopterin_phosphate"/>
    <property type="match status" value="1"/>
</dbReference>
<dbReference type="SFLD" id="SFLDG01067">
    <property type="entry name" value="SPASM/twitch_domain_containing"/>
    <property type="match status" value="1"/>
</dbReference>
<dbReference type="AlphaFoldDB" id="A0A1M6V5U9"/>
<dbReference type="GO" id="GO:1904047">
    <property type="term" value="F:S-adenosyl-L-methionine binding"/>
    <property type="evidence" value="ECO:0007669"/>
    <property type="project" value="UniProtKB-UniRule"/>
</dbReference>
<dbReference type="InterPro" id="IPR040064">
    <property type="entry name" value="MoaA-like"/>
</dbReference>
<feature type="binding site" evidence="12">
    <location>
        <position position="24"/>
    </location>
    <ligand>
        <name>[4Fe-4S] cluster</name>
        <dbReference type="ChEBI" id="CHEBI:49883"/>
        <label>1</label>
        <note>4Fe-4S-S-AdoMet</note>
    </ligand>
</feature>
<dbReference type="GO" id="GO:0046872">
    <property type="term" value="F:metal ion binding"/>
    <property type="evidence" value="ECO:0007669"/>
    <property type="project" value="UniProtKB-KW"/>
</dbReference>
<evidence type="ECO:0000256" key="2">
    <source>
        <dbReference type="ARBA" id="ARBA00022485"/>
    </source>
</evidence>
<keyword evidence="8 12" id="KW-0342">GTP-binding</keyword>
<evidence type="ECO:0000256" key="6">
    <source>
        <dbReference type="ARBA" id="ARBA00023004"/>
    </source>
</evidence>
<evidence type="ECO:0000313" key="14">
    <source>
        <dbReference type="EMBL" id="SHK76862.1"/>
    </source>
</evidence>
<reference evidence="14 15" key="1">
    <citation type="submission" date="2016-11" db="EMBL/GenBank/DDBJ databases">
        <authorList>
            <person name="Jaros S."/>
            <person name="Januszkiewicz K."/>
            <person name="Wedrychowicz H."/>
        </authorList>
    </citation>
    <scope>NUCLEOTIDE SEQUENCE [LARGE SCALE GENOMIC DNA]</scope>
    <source>
        <strain evidence="14 15">DSM 14214</strain>
    </source>
</reference>
<dbReference type="CDD" id="cd21117">
    <property type="entry name" value="Twitch_MoaA"/>
    <property type="match status" value="1"/>
</dbReference>
<dbReference type="SFLD" id="SFLDS00029">
    <property type="entry name" value="Radical_SAM"/>
    <property type="match status" value="1"/>
</dbReference>
<evidence type="ECO:0000256" key="12">
    <source>
        <dbReference type="HAMAP-Rule" id="MF_01225"/>
    </source>
</evidence>
<gene>
    <name evidence="12" type="primary">moaA</name>
    <name evidence="14" type="ORF">SAMN02745138_02312</name>
</gene>
<keyword evidence="10 12" id="KW-0456">Lyase</keyword>
<dbReference type="InterPro" id="IPR006638">
    <property type="entry name" value="Elp3/MiaA/NifB-like_rSAM"/>
</dbReference>
<feature type="binding site" evidence="12">
    <location>
        <position position="154"/>
    </location>
    <ligand>
        <name>GTP</name>
        <dbReference type="ChEBI" id="CHEBI:37565"/>
    </ligand>
</feature>
<accession>A0A1M6V5U9</accession>
<dbReference type="OrthoDB" id="9763993at2"/>